<organism evidence="1">
    <name type="scientific">marine sediment metagenome</name>
    <dbReference type="NCBI Taxonomy" id="412755"/>
    <lineage>
        <taxon>unclassified sequences</taxon>
        <taxon>metagenomes</taxon>
        <taxon>ecological metagenomes</taxon>
    </lineage>
</organism>
<dbReference type="SUPFAM" id="SSF48403">
    <property type="entry name" value="Ankyrin repeat"/>
    <property type="match status" value="1"/>
</dbReference>
<feature type="non-terminal residue" evidence="1">
    <location>
        <position position="1"/>
    </location>
</feature>
<dbReference type="AlphaFoldDB" id="X1GNB8"/>
<reference evidence="1" key="1">
    <citation type="journal article" date="2014" name="Front. Microbiol.">
        <title>High frequency of phylogenetically diverse reductive dehalogenase-homologous genes in deep subseafloor sedimentary metagenomes.</title>
        <authorList>
            <person name="Kawai M."/>
            <person name="Futagami T."/>
            <person name="Toyoda A."/>
            <person name="Takaki Y."/>
            <person name="Nishi S."/>
            <person name="Hori S."/>
            <person name="Arai W."/>
            <person name="Tsubouchi T."/>
            <person name="Morono Y."/>
            <person name="Uchiyama I."/>
            <person name="Ito T."/>
            <person name="Fujiyama A."/>
            <person name="Inagaki F."/>
            <person name="Takami H."/>
        </authorList>
    </citation>
    <scope>NUCLEOTIDE SEQUENCE</scope>
    <source>
        <strain evidence="1">Expedition CK06-06</strain>
    </source>
</reference>
<sequence length="147" mass="16071">FPLHHVLTREFRCKSSPQMAASLIAHGADPLAKYQTSTVLHQILSEGDEEAVDILLNLSRDIPGLDPNAADDRGLTLFQLACLCNIRTSYNKEGGFFYRARDAPTPAARLLSLGGDVRLQDSQGNTALHLLAGKKQDSNDVEMVRVV</sequence>
<accession>X1GNB8</accession>
<gene>
    <name evidence="1" type="ORF">S03H2_25650</name>
</gene>
<evidence type="ECO:0000313" key="1">
    <source>
        <dbReference type="EMBL" id="GAH34468.1"/>
    </source>
</evidence>
<comment type="caution">
    <text evidence="1">The sequence shown here is derived from an EMBL/GenBank/DDBJ whole genome shotgun (WGS) entry which is preliminary data.</text>
</comment>
<dbReference type="EMBL" id="BARU01014587">
    <property type="protein sequence ID" value="GAH34468.1"/>
    <property type="molecule type" value="Genomic_DNA"/>
</dbReference>
<feature type="non-terminal residue" evidence="1">
    <location>
        <position position="147"/>
    </location>
</feature>
<dbReference type="Gene3D" id="1.25.40.20">
    <property type="entry name" value="Ankyrin repeat-containing domain"/>
    <property type="match status" value="1"/>
</dbReference>
<protein>
    <submittedName>
        <fullName evidence="1">Uncharacterized protein</fullName>
    </submittedName>
</protein>
<dbReference type="InterPro" id="IPR036770">
    <property type="entry name" value="Ankyrin_rpt-contain_sf"/>
</dbReference>
<proteinExistence type="predicted"/>
<name>X1GNB8_9ZZZZ</name>